<dbReference type="EMBL" id="MH320548">
    <property type="protein sequence ID" value="AYO87647.1"/>
    <property type="molecule type" value="Genomic_DNA"/>
</dbReference>
<proteinExistence type="predicted"/>
<evidence type="ECO:0000313" key="1">
    <source>
        <dbReference type="EMBL" id="AQY16585.1"/>
    </source>
</evidence>
<name>A0A1S7DLJ8_MCV2</name>
<organismHost>
    <name type="scientific">Homo sapiens</name>
    <name type="common">Human</name>
    <dbReference type="NCBI Taxonomy" id="9606"/>
</organismHost>
<evidence type="ECO:0000313" key="4">
    <source>
        <dbReference type="EMBL" id="AYO87987.1"/>
    </source>
</evidence>
<protein>
    <submittedName>
        <fullName evidence="1">MC014.1</fullName>
    </submittedName>
</protein>
<evidence type="ECO:0000313" key="6">
    <source>
        <dbReference type="EMBL" id="AYO89035.1"/>
    </source>
</evidence>
<dbReference type="Proteomes" id="UP000319755">
    <property type="component" value="Genome"/>
</dbReference>
<dbReference type="Proteomes" id="UP000317891">
    <property type="component" value="Segment"/>
</dbReference>
<dbReference type="EMBL" id="MH320550">
    <property type="protein sequence ID" value="AYO87987.1"/>
    <property type="molecule type" value="Genomic_DNA"/>
</dbReference>
<accession>A0A1S7DLJ8</accession>
<evidence type="ECO:0000313" key="5">
    <source>
        <dbReference type="EMBL" id="AYO88157.1"/>
    </source>
</evidence>
<dbReference type="Proteomes" id="UP000320664">
    <property type="component" value="Segment"/>
</dbReference>
<dbReference type="EMBL" id="MH320549">
    <property type="protein sequence ID" value="AYO87817.1"/>
    <property type="molecule type" value="Genomic_DNA"/>
</dbReference>
<reference evidence="2" key="3">
    <citation type="submission" date="2018-05" db="EMBL/GenBank/DDBJ databases">
        <authorList>
            <person name="Zorec T.M."/>
            <person name="Hosnjak L."/>
            <person name="Kutnjak D."/>
            <person name="Kusar B."/>
            <person name="Trcko K."/>
            <person name="Kocjan B.J."/>
            <person name="Li Y."/>
            <person name="Krizmaric M."/>
            <person name="Miljkovic J."/>
            <person name="Ravnikar M."/>
            <person name="Poljak M."/>
        </authorList>
    </citation>
    <scope>NUCLEOTIDE SEQUENCE</scope>
    <source>
        <strain evidence="2">MCV2_MB98</strain>
        <strain evidence="3">MCV2_MC313</strain>
        <strain evidence="4">MCV2_MC316</strain>
        <strain evidence="5">MCV2_MC332</strain>
        <strain evidence="6">MCV2_MC515</strain>
    </source>
</reference>
<reference evidence="2" key="2">
    <citation type="journal article" date="2018" name="Viruses">
        <title>New Insights into the Evolutionary and Genomic Landscape of Molluscum Contagiosum Virus (MCV) based on Nine MCV1 and Six MCV2 Complete Genome Sequences.</title>
        <authorList>
            <person name="Zorec T."/>
            <person name="Kutnjak D."/>
            <person name="Hosnjak L."/>
            <person name="Kusar B."/>
            <person name="Trcko K."/>
            <person name="Kocjan B."/>
            <person name="Li Y."/>
            <person name="Krizmaric M."/>
            <person name="Miljkovic J."/>
            <person name="Ravnikar M."/>
            <person name="Poljak M."/>
        </authorList>
    </citation>
    <scope>NUCLEOTIDE SEQUENCE [LARGE SCALE GENOMIC DNA]</scope>
    <source>
        <strain evidence="2">MCV2_MB98</strain>
        <strain evidence="3">MCV2_MC313</strain>
        <strain evidence="4">MCV2_MC316</strain>
        <strain evidence="5">MCV2_MC332</strain>
        <strain evidence="6">MCV2_MC515</strain>
    </source>
</reference>
<dbReference type="EMBL" id="MH320556">
    <property type="protein sequence ID" value="AYO89035.1"/>
    <property type="molecule type" value="Genomic_DNA"/>
</dbReference>
<sequence>MSEPRKKKEHKPRRVRRLVVEAPSEDEIAKHGLPLGTKPSVPAQVLNHACPSSQTQPCPVQWYCQRQGGGGGGFPVAVRNFSSR</sequence>
<dbReference type="EMBL" id="MH320551">
    <property type="protein sequence ID" value="AYO88157.1"/>
    <property type="molecule type" value="Genomic_DNA"/>
</dbReference>
<evidence type="ECO:0000313" key="2">
    <source>
        <dbReference type="EMBL" id="AYO87647.1"/>
    </source>
</evidence>
<organism evidence="1">
    <name type="scientific">Molluscum contagiosum virus subtype 2</name>
    <name type="common">MOCV</name>
    <name type="synonym">MCVII</name>
    <dbReference type="NCBI Taxonomy" id="10281"/>
    <lineage>
        <taxon>Viruses</taxon>
        <taxon>Varidnaviria</taxon>
        <taxon>Bamfordvirae</taxon>
        <taxon>Nucleocytoviricota</taxon>
        <taxon>Pokkesviricetes</taxon>
        <taxon>Chitovirales</taxon>
        <taxon>Poxviridae</taxon>
        <taxon>Chordopoxvirinae</taxon>
        <taxon>Molluscipoxvirus</taxon>
        <taxon>Molluscipoxvirus molluscum</taxon>
        <taxon>Molluscum contagiosum virus</taxon>
    </lineage>
</organism>
<reference evidence="1" key="1">
    <citation type="journal article" date="2017" name="J. Gen. Virol.">
        <title>Recombination events and variability among full-length genomes of co-circulating molluscum contagiosum virus subtypes 1 and 2.</title>
        <authorList>
            <person name="Lopez-Bueno A."/>
            <person name="Parras-Molto M."/>
            <person name="Lopez-Barrantes O."/>
            <person name="Belda S."/>
            <person name="Alejo A."/>
        </authorList>
    </citation>
    <scope>NUCLEOTIDE SEQUENCE</scope>
    <source>
        <strain evidence="1">Madrid 2016_1</strain>
    </source>
</reference>
<dbReference type="Proteomes" id="UP000315637">
    <property type="component" value="Segment"/>
</dbReference>
<dbReference type="Proteomes" id="UP000317568">
    <property type="component" value="Genome"/>
</dbReference>
<dbReference type="Proteomes" id="UP000320816">
    <property type="component" value="Segment"/>
</dbReference>
<gene>
    <name evidence="1" type="primary">MC014.1L</name>
</gene>
<dbReference type="EMBL" id="KY040274">
    <property type="protein sequence ID" value="AQY16585.1"/>
    <property type="molecule type" value="Genomic_DNA"/>
</dbReference>
<evidence type="ECO:0000313" key="3">
    <source>
        <dbReference type="EMBL" id="AYO87817.1"/>
    </source>
</evidence>